<dbReference type="InterPro" id="IPR029058">
    <property type="entry name" value="AB_hydrolase_fold"/>
</dbReference>
<protein>
    <submittedName>
        <fullName evidence="1">Alpha/beta hydrolase</fullName>
    </submittedName>
</protein>
<name>A0A553E619_9FLAO</name>
<keyword evidence="1" id="KW-0378">Hydrolase</keyword>
<comment type="caution">
    <text evidence="1">The sequence shown here is derived from an EMBL/GenBank/DDBJ whole genome shotgun (WGS) entry which is preliminary data.</text>
</comment>
<accession>A0A553E619</accession>
<dbReference type="InterPro" id="IPR000801">
    <property type="entry name" value="Esterase-like"/>
</dbReference>
<dbReference type="Gene3D" id="3.40.50.1820">
    <property type="entry name" value="alpha/beta hydrolase"/>
    <property type="match status" value="1"/>
</dbReference>
<dbReference type="PANTHER" id="PTHR48098">
    <property type="entry name" value="ENTEROCHELIN ESTERASE-RELATED"/>
    <property type="match status" value="1"/>
</dbReference>
<dbReference type="PANTHER" id="PTHR48098:SF6">
    <property type="entry name" value="FERRI-BACILLIBACTIN ESTERASE BESA"/>
    <property type="match status" value="1"/>
</dbReference>
<dbReference type="EMBL" id="VJZT01000005">
    <property type="protein sequence ID" value="TRX40459.1"/>
    <property type="molecule type" value="Genomic_DNA"/>
</dbReference>
<dbReference type="OrthoDB" id="1142077at2"/>
<gene>
    <name evidence="1" type="ORF">FNW21_06930</name>
</gene>
<organism evidence="1 2">
    <name type="scientific">Flavobacterium restrictum</name>
    <dbReference type="NCBI Taxonomy" id="2594428"/>
    <lineage>
        <taxon>Bacteria</taxon>
        <taxon>Pseudomonadati</taxon>
        <taxon>Bacteroidota</taxon>
        <taxon>Flavobacteriia</taxon>
        <taxon>Flavobacteriales</taxon>
        <taxon>Flavobacteriaceae</taxon>
        <taxon>Flavobacterium</taxon>
    </lineage>
</organism>
<dbReference type="SUPFAM" id="SSF53474">
    <property type="entry name" value="alpha/beta-Hydrolases"/>
    <property type="match status" value="1"/>
</dbReference>
<dbReference type="GO" id="GO:0016787">
    <property type="term" value="F:hydrolase activity"/>
    <property type="evidence" value="ECO:0007669"/>
    <property type="project" value="UniProtKB-KW"/>
</dbReference>
<proteinExistence type="predicted"/>
<reference evidence="1 2" key="1">
    <citation type="submission" date="2019-07" db="EMBL/GenBank/DDBJ databases">
        <title>Novel species of Flavobacterium.</title>
        <authorList>
            <person name="Liu Q."/>
            <person name="Xin Y.-H."/>
        </authorList>
    </citation>
    <scope>NUCLEOTIDE SEQUENCE [LARGE SCALE GENOMIC DNA]</scope>
    <source>
        <strain evidence="1 2">LB1R34</strain>
    </source>
</reference>
<dbReference type="Gene3D" id="1.25.40.10">
    <property type="entry name" value="Tetratricopeptide repeat domain"/>
    <property type="match status" value="1"/>
</dbReference>
<evidence type="ECO:0000313" key="1">
    <source>
        <dbReference type="EMBL" id="TRX40459.1"/>
    </source>
</evidence>
<evidence type="ECO:0000313" key="2">
    <source>
        <dbReference type="Proteomes" id="UP000316371"/>
    </source>
</evidence>
<dbReference type="Proteomes" id="UP000316371">
    <property type="component" value="Unassembled WGS sequence"/>
</dbReference>
<dbReference type="Pfam" id="PF00756">
    <property type="entry name" value="Esterase"/>
    <property type="match status" value="1"/>
</dbReference>
<keyword evidence="2" id="KW-1185">Reference proteome</keyword>
<dbReference type="InterPro" id="IPR011990">
    <property type="entry name" value="TPR-like_helical_dom_sf"/>
</dbReference>
<dbReference type="AlphaFoldDB" id="A0A553E619"/>
<dbReference type="InterPro" id="IPR050583">
    <property type="entry name" value="Mycobacterial_A85_antigen"/>
</dbReference>
<sequence length="383" mass="43813">MMKQLVLFLLFSVAVFSQKTTETFESTTLGEKREITIGLPPSYEKNTTKKYPILILLDGEYLFDPFYGALNYGAYWDDLPETIIVAINQNKNDERIEDSHFDESDGVPSEKGVKFFEFIGGELLPYIEKKYRVAPFRIIAGHDTTAGFLNFYLYKDYSIFNGYISLSPELAPDMETRIPDRLKTIKQPIFYYLSSADGDVKALQEPIKKLDENIQTIANPVVNYKYDLFKGASHYSLVLYAIPNALYQIFDAYKPISSAEFTDKIAVLPSGYVDYLVNKYDILTKNLSLKVPVRINDFKAIEAAILKNKAYNELDQLAQIADKNYPKSMLAEYELGLMYEKTGDPKKAAKKYQNASQLEEIGDLTKDMMMDKFDDMKSLIPKK</sequence>